<dbReference type="PROSITE" id="PS50970">
    <property type="entry name" value="HCY"/>
    <property type="match status" value="1"/>
</dbReference>
<evidence type="ECO:0000259" key="3">
    <source>
        <dbReference type="PROSITE" id="PS50970"/>
    </source>
</evidence>
<dbReference type="GO" id="GO:0008168">
    <property type="term" value="F:methyltransferase activity"/>
    <property type="evidence" value="ECO:0007669"/>
    <property type="project" value="UniProtKB-KW"/>
</dbReference>
<reference evidence="4" key="1">
    <citation type="journal article" date="2013" name="Environ. Microbiol.">
        <title>Microbiota from the distal guts of lean and obese adolescents exhibit partial functional redundancy besides clear differences in community structure.</title>
        <authorList>
            <person name="Ferrer M."/>
            <person name="Ruiz A."/>
            <person name="Lanza F."/>
            <person name="Haange S.B."/>
            <person name="Oberbach A."/>
            <person name="Till H."/>
            <person name="Bargiela R."/>
            <person name="Campoy C."/>
            <person name="Segura M.T."/>
            <person name="Richter M."/>
            <person name="von Bergen M."/>
            <person name="Seifert J."/>
            <person name="Suarez A."/>
        </authorList>
    </citation>
    <scope>NUCLEOTIDE SEQUENCE</scope>
</reference>
<keyword evidence="1" id="KW-0489">Methyltransferase</keyword>
<dbReference type="InterPro" id="IPR003726">
    <property type="entry name" value="HCY_dom"/>
</dbReference>
<proteinExistence type="predicted"/>
<organism evidence="4">
    <name type="scientific">human gut metagenome</name>
    <dbReference type="NCBI Taxonomy" id="408170"/>
    <lineage>
        <taxon>unclassified sequences</taxon>
        <taxon>metagenomes</taxon>
        <taxon>organismal metagenomes</taxon>
    </lineage>
</organism>
<evidence type="ECO:0000256" key="2">
    <source>
        <dbReference type="ARBA" id="ARBA00022679"/>
    </source>
</evidence>
<dbReference type="EMBL" id="AJWZ01011583">
    <property type="protein sequence ID" value="EKC44704.1"/>
    <property type="molecule type" value="Genomic_DNA"/>
</dbReference>
<dbReference type="Pfam" id="PF02574">
    <property type="entry name" value="S-methyl_trans"/>
    <property type="match status" value="1"/>
</dbReference>
<feature type="non-terminal residue" evidence="4">
    <location>
        <position position="51"/>
    </location>
</feature>
<evidence type="ECO:0000256" key="1">
    <source>
        <dbReference type="ARBA" id="ARBA00022603"/>
    </source>
</evidence>
<dbReference type="GO" id="GO:0032259">
    <property type="term" value="P:methylation"/>
    <property type="evidence" value="ECO:0007669"/>
    <property type="project" value="UniProtKB-KW"/>
</dbReference>
<dbReference type="InterPro" id="IPR036589">
    <property type="entry name" value="HCY_dom_sf"/>
</dbReference>
<sequence>MGTMLQKNGLSAGEIPETWNITHRDTVYAIHKAYADAGCNIIKSNTFGANA</sequence>
<comment type="caution">
    <text evidence="4">The sequence shown here is derived from an EMBL/GenBank/DDBJ whole genome shotgun (WGS) entry which is preliminary data.</text>
</comment>
<name>K1RMF3_9ZZZZ</name>
<feature type="domain" description="Hcy-binding" evidence="3">
    <location>
        <begin position="1"/>
        <end position="51"/>
    </location>
</feature>
<evidence type="ECO:0000313" key="4">
    <source>
        <dbReference type="EMBL" id="EKC44704.1"/>
    </source>
</evidence>
<accession>K1RMF3</accession>
<dbReference type="AlphaFoldDB" id="K1RMF3"/>
<gene>
    <name evidence="4" type="ORF">OBE_17327</name>
</gene>
<dbReference type="Gene3D" id="3.20.20.330">
    <property type="entry name" value="Homocysteine-binding-like domain"/>
    <property type="match status" value="1"/>
</dbReference>
<dbReference type="SUPFAM" id="SSF82282">
    <property type="entry name" value="Homocysteine S-methyltransferase"/>
    <property type="match status" value="1"/>
</dbReference>
<protein>
    <recommendedName>
        <fullName evidence="3">Hcy-binding domain-containing protein</fullName>
    </recommendedName>
</protein>
<keyword evidence="2" id="KW-0808">Transferase</keyword>